<dbReference type="InterPro" id="IPR041440">
    <property type="entry name" value="HypF_C"/>
</dbReference>
<evidence type="ECO:0000259" key="10">
    <source>
        <dbReference type="PROSITE" id="PS51160"/>
    </source>
</evidence>
<dbReference type="EMBL" id="CP136522">
    <property type="protein sequence ID" value="WOT03674.1"/>
    <property type="molecule type" value="Genomic_DNA"/>
</dbReference>
<comment type="similarity">
    <text evidence="2 8">Belongs to the carbamoyltransferase HypF family.</text>
</comment>
<keyword evidence="3 12" id="KW-0436">Ligase</keyword>
<keyword evidence="13" id="KW-1185">Reference proteome</keyword>
<feature type="active site" evidence="9">
    <location>
        <position position="22"/>
    </location>
</feature>
<sequence>MTDVSIRVGIKITGIVQGVGFRPFVYRLAHELNLSGSVLNNSEGVTIEAQASAKVINHFKQQLSESPPPLARIDNISMFELPLSNSVNGFTIIHSENNADAVVAVSADKSSCDDCIADITDASSRHFRYPFTNCTNCGPRYSIIKALPYDRKHTSMAGFAMCKACAAQYQDPLNRRYHAQPVSCPDCGPEVSFKNTDLSLHNHSLDAIAQTVAALKAGKIIAIKGLGGFHLVCDASNNASVATLRERKHRPAKPLAIMVKNRNVAQQLVQGNSVEWTTLESQERPIVVMRKHAQADVTISELVAPNIDRLGIFLPYTPLHHLLLQQLDTPLVMTSANLSGEPIITDSKDIAAKLGSVVDYILDHNRPILNGCDDSVVQIVNNRLQVIRLARGYAPLSLYCPTAINKPTLGVGAQQKNTVCFGFEHNLFLSPHIGNLVSIEAESYFHNTLSTFSRLYHFNAEQIAHDLHPDYFTSHWAKSSTHTAINTDTKIGQPQTIAVQHHYAHVLAMLAENNTTEKAVAFTFDGTGLGADNTLWGGEILLADAHDFERIGHLKPFKLIGGEQAIKQPVRLLLSVLLEKYSMQQILKLNIPAISRLTSFSLSNLCKVWQSIPATNSTSSIGRLFDVVAVLIDLVDKVQYEGQAGILIETAANQALNPEFEHCEFKNIEVTNGDINPQAVNFQMTLIDQQWDTVALIDQIVTAATCQPLTPHRQALIAKAFMDTLADMVCDVAKQHPTLPIILTGGVFQNRYLSERCETQLLAQGNKLMQNKLVPINDAGIALGQTWFAIHN</sequence>
<dbReference type="RefSeq" id="WP_310471299.1">
    <property type="nucleotide sequence ID" value="NZ_CP136522.1"/>
</dbReference>
<dbReference type="Gene3D" id="3.30.420.360">
    <property type="match status" value="1"/>
</dbReference>
<keyword evidence="5" id="KW-0863">Zinc-finger</keyword>
<evidence type="ECO:0000256" key="3">
    <source>
        <dbReference type="ARBA" id="ARBA00022598"/>
    </source>
</evidence>
<evidence type="ECO:0000256" key="7">
    <source>
        <dbReference type="ARBA" id="ARBA00048220"/>
    </source>
</evidence>
<evidence type="ECO:0000256" key="4">
    <source>
        <dbReference type="ARBA" id="ARBA00022723"/>
    </source>
</evidence>
<accession>A0ABZ0JW00</accession>
<dbReference type="Pfam" id="PF22521">
    <property type="entry name" value="HypF_C_2"/>
    <property type="match status" value="1"/>
</dbReference>
<evidence type="ECO:0000313" key="12">
    <source>
        <dbReference type="EMBL" id="WOT03674.1"/>
    </source>
</evidence>
<dbReference type="InterPro" id="IPR036046">
    <property type="entry name" value="Acylphosphatase-like_dom_sf"/>
</dbReference>
<dbReference type="InterPro" id="IPR055128">
    <property type="entry name" value="HypF_C_2"/>
</dbReference>
<dbReference type="InterPro" id="IPR017968">
    <property type="entry name" value="Acylphosphatase_CS"/>
</dbReference>
<keyword evidence="4" id="KW-0479">Metal-binding</keyword>
<comment type="function">
    <text evidence="8">Involved in the maturation of [NiFe] hydrogenases. Along with HypE, it catalyzes the synthesis of the CN ligands of the active site iron of [NiFe]-hydrogenases. HypF functions as a carbamoyl transferase using carbamoylphosphate as a substrate and transferring the carboxamido moiety in an ATP-dependent reaction to the thiolate of the C-terminal cysteine of HypE yielding a protein-S-carboxamide.</text>
</comment>
<dbReference type="Proteomes" id="UP001529491">
    <property type="component" value="Chromosome"/>
</dbReference>
<dbReference type="PANTHER" id="PTHR42959:SF1">
    <property type="entry name" value="CARBAMOYLTRANSFERASE HYPF"/>
    <property type="match status" value="1"/>
</dbReference>
<dbReference type="InterPro" id="IPR004421">
    <property type="entry name" value="Carbamoyltransferase_HypF"/>
</dbReference>
<dbReference type="Gene3D" id="3.30.110.120">
    <property type="match status" value="1"/>
</dbReference>
<dbReference type="Pfam" id="PF07503">
    <property type="entry name" value="zf-HYPF"/>
    <property type="match status" value="2"/>
</dbReference>
<dbReference type="SUPFAM" id="SSF54975">
    <property type="entry name" value="Acylphosphatase/BLUF domain-like"/>
    <property type="match status" value="1"/>
</dbReference>
<evidence type="ECO:0000256" key="2">
    <source>
        <dbReference type="ARBA" id="ARBA00008097"/>
    </source>
</evidence>
<dbReference type="Gene3D" id="3.30.420.40">
    <property type="match status" value="1"/>
</dbReference>
<comment type="catalytic activity">
    <reaction evidence="7 8">
        <text>C-terminal L-cysteinyl-[HypE protein] + carbamoyl phosphate + ATP + H2O = C-terminal S-carboxamide-L-cysteinyl-[HypE protein] + AMP + phosphate + diphosphate + H(+)</text>
        <dbReference type="Rhea" id="RHEA:55636"/>
        <dbReference type="Rhea" id="RHEA-COMP:14247"/>
        <dbReference type="Rhea" id="RHEA-COMP:14392"/>
        <dbReference type="ChEBI" id="CHEBI:15377"/>
        <dbReference type="ChEBI" id="CHEBI:15378"/>
        <dbReference type="ChEBI" id="CHEBI:30616"/>
        <dbReference type="ChEBI" id="CHEBI:33019"/>
        <dbReference type="ChEBI" id="CHEBI:43474"/>
        <dbReference type="ChEBI" id="CHEBI:58228"/>
        <dbReference type="ChEBI" id="CHEBI:76913"/>
        <dbReference type="ChEBI" id="CHEBI:139126"/>
        <dbReference type="ChEBI" id="CHEBI:456215"/>
    </reaction>
</comment>
<dbReference type="PROSITE" id="PS00150">
    <property type="entry name" value="ACYLPHOSPHATASE_1"/>
    <property type="match status" value="1"/>
</dbReference>
<dbReference type="PIRSF" id="PIRSF006256">
    <property type="entry name" value="CMPcnvr_hdrg_mat"/>
    <property type="match status" value="1"/>
</dbReference>
<comment type="catalytic activity">
    <reaction evidence="9">
        <text>an acyl phosphate + H2O = a carboxylate + phosphate + H(+)</text>
        <dbReference type="Rhea" id="RHEA:14965"/>
        <dbReference type="ChEBI" id="CHEBI:15377"/>
        <dbReference type="ChEBI" id="CHEBI:15378"/>
        <dbReference type="ChEBI" id="CHEBI:29067"/>
        <dbReference type="ChEBI" id="CHEBI:43474"/>
        <dbReference type="ChEBI" id="CHEBI:59918"/>
        <dbReference type="EC" id="3.6.1.7"/>
    </reaction>
</comment>
<dbReference type="Pfam" id="PF17788">
    <property type="entry name" value="HypF_C"/>
    <property type="match status" value="1"/>
</dbReference>
<feature type="domain" description="YrdC-like" evidence="11">
    <location>
        <begin position="205"/>
        <end position="392"/>
    </location>
</feature>
<dbReference type="PROSITE" id="PS51163">
    <property type="entry name" value="YRDC"/>
    <property type="match status" value="1"/>
</dbReference>
<dbReference type="SUPFAM" id="SSF55821">
    <property type="entry name" value="YrdC/RibB"/>
    <property type="match status" value="1"/>
</dbReference>
<keyword evidence="6" id="KW-0862">Zinc</keyword>
<dbReference type="InterPro" id="IPR006070">
    <property type="entry name" value="Sua5-like_dom"/>
</dbReference>
<name>A0ABZ0JW00_9GAMM</name>
<evidence type="ECO:0000256" key="5">
    <source>
        <dbReference type="ARBA" id="ARBA00022771"/>
    </source>
</evidence>
<dbReference type="EC" id="6.2.-.-" evidence="8"/>
<dbReference type="NCBIfam" id="TIGR00143">
    <property type="entry name" value="hypF"/>
    <property type="match status" value="1"/>
</dbReference>
<comment type="pathway">
    <text evidence="1 8">Protein modification; [NiFe] hydrogenase maturation.</text>
</comment>
<evidence type="ECO:0000256" key="9">
    <source>
        <dbReference type="PROSITE-ProRule" id="PRU00520"/>
    </source>
</evidence>
<reference evidence="12 13" key="1">
    <citation type="submission" date="2023-10" db="EMBL/GenBank/DDBJ databases">
        <title>Complete genome sequence of Shewanella sp. DAU334.</title>
        <authorList>
            <person name="Lee Y.-S."/>
            <person name="Jeong H.-R."/>
            <person name="Hwang E.-J."/>
            <person name="Choi Y.-L."/>
            <person name="Kim G.-D."/>
        </authorList>
    </citation>
    <scope>NUCLEOTIDE SEQUENCE [LARGE SCALE GENOMIC DNA]</scope>
    <source>
        <strain evidence="12 13">DAU334</strain>
    </source>
</reference>
<feature type="active site" evidence="9">
    <location>
        <position position="40"/>
    </location>
</feature>
<feature type="domain" description="Acylphosphatase-like" evidence="10">
    <location>
        <begin position="7"/>
        <end position="94"/>
    </location>
</feature>
<dbReference type="PROSITE" id="PS51160">
    <property type="entry name" value="ACYLPHOSPHATASE_3"/>
    <property type="match status" value="1"/>
</dbReference>
<protein>
    <recommendedName>
        <fullName evidence="8">Carbamoyltransferase HypF</fullName>
        <ecNumber evidence="8">6.2.-.-</ecNumber>
    </recommendedName>
</protein>
<keyword evidence="9" id="KW-0378">Hydrolase</keyword>
<dbReference type="GO" id="GO:0016874">
    <property type="term" value="F:ligase activity"/>
    <property type="evidence" value="ECO:0007669"/>
    <property type="project" value="UniProtKB-KW"/>
</dbReference>
<dbReference type="Pfam" id="PF01300">
    <property type="entry name" value="Sua5_yciO_yrdC"/>
    <property type="match status" value="1"/>
</dbReference>
<dbReference type="InterPro" id="IPR051060">
    <property type="entry name" value="Carbamoyltrans_HypF-like"/>
</dbReference>
<dbReference type="Gene3D" id="3.90.870.50">
    <property type="match status" value="1"/>
</dbReference>
<dbReference type="PANTHER" id="PTHR42959">
    <property type="entry name" value="CARBAMOYLTRANSFERASE"/>
    <property type="match status" value="1"/>
</dbReference>
<organism evidence="12 13">
    <name type="scientific">Shewanella youngdeokensis</name>
    <dbReference type="NCBI Taxonomy" id="2999068"/>
    <lineage>
        <taxon>Bacteria</taxon>
        <taxon>Pseudomonadati</taxon>
        <taxon>Pseudomonadota</taxon>
        <taxon>Gammaproteobacteria</taxon>
        <taxon>Alteromonadales</taxon>
        <taxon>Shewanellaceae</taxon>
        <taxon>Shewanella</taxon>
    </lineage>
</organism>
<evidence type="ECO:0000259" key="11">
    <source>
        <dbReference type="PROSITE" id="PS51163"/>
    </source>
</evidence>
<gene>
    <name evidence="12" type="primary">hypF</name>
    <name evidence="12" type="ORF">RGE70_09930</name>
</gene>
<evidence type="ECO:0000256" key="1">
    <source>
        <dbReference type="ARBA" id="ARBA00004711"/>
    </source>
</evidence>
<evidence type="ECO:0000313" key="13">
    <source>
        <dbReference type="Proteomes" id="UP001529491"/>
    </source>
</evidence>
<proteinExistence type="inferred from homology"/>
<dbReference type="InterPro" id="IPR011125">
    <property type="entry name" value="Znf_HypF"/>
</dbReference>
<evidence type="ECO:0000256" key="6">
    <source>
        <dbReference type="ARBA" id="ARBA00022833"/>
    </source>
</evidence>
<dbReference type="Pfam" id="PF00708">
    <property type="entry name" value="Acylphosphatase"/>
    <property type="match status" value="1"/>
</dbReference>
<dbReference type="InterPro" id="IPR017945">
    <property type="entry name" value="DHBP_synth_RibB-like_a/b_dom"/>
</dbReference>
<dbReference type="InterPro" id="IPR001792">
    <property type="entry name" value="Acylphosphatase-like_dom"/>
</dbReference>
<evidence type="ECO:0000256" key="8">
    <source>
        <dbReference type="PIRNR" id="PIRNR006256"/>
    </source>
</evidence>